<accession>A0A916NNV0</accession>
<evidence type="ECO:0000259" key="1">
    <source>
        <dbReference type="PROSITE" id="PS51704"/>
    </source>
</evidence>
<proteinExistence type="predicted"/>
<dbReference type="InterPro" id="IPR030395">
    <property type="entry name" value="GP_PDE_dom"/>
</dbReference>
<feature type="domain" description="GP-PDE" evidence="1">
    <location>
        <begin position="19"/>
        <end position="274"/>
    </location>
</feature>
<dbReference type="GO" id="GO:0006629">
    <property type="term" value="P:lipid metabolic process"/>
    <property type="evidence" value="ECO:0007669"/>
    <property type="project" value="InterPro"/>
</dbReference>
<organism evidence="2 3">
    <name type="scientific">Paenibacillus solanacearum</name>
    <dbReference type="NCBI Taxonomy" id="2048548"/>
    <lineage>
        <taxon>Bacteria</taxon>
        <taxon>Bacillati</taxon>
        <taxon>Bacillota</taxon>
        <taxon>Bacilli</taxon>
        <taxon>Bacillales</taxon>
        <taxon>Paenibacillaceae</taxon>
        <taxon>Paenibacillus</taxon>
    </lineage>
</organism>
<dbReference type="AlphaFoldDB" id="A0A916NNV0"/>
<dbReference type="InterPro" id="IPR032160">
    <property type="entry name" value="DUF4996"/>
</dbReference>
<dbReference type="RefSeq" id="WP_218091575.1">
    <property type="nucleotide sequence ID" value="NZ_CAJVAS010000005.1"/>
</dbReference>
<evidence type="ECO:0000313" key="2">
    <source>
        <dbReference type="EMBL" id="CAG7615185.1"/>
    </source>
</evidence>
<dbReference type="PROSITE" id="PS51704">
    <property type="entry name" value="GP_PDE"/>
    <property type="match status" value="1"/>
</dbReference>
<gene>
    <name evidence="2" type="ORF">PAESOLCIP111_01787</name>
</gene>
<dbReference type="PANTHER" id="PTHR46211:SF14">
    <property type="entry name" value="GLYCEROPHOSPHODIESTER PHOSPHODIESTERASE"/>
    <property type="match status" value="1"/>
</dbReference>
<comment type="caution">
    <text evidence="2">The sequence shown here is derived from an EMBL/GenBank/DDBJ whole genome shotgun (WGS) entry which is preliminary data.</text>
</comment>
<dbReference type="Pfam" id="PF16387">
    <property type="entry name" value="DUF4996"/>
    <property type="match status" value="1"/>
</dbReference>
<protein>
    <recommendedName>
        <fullName evidence="1">GP-PDE domain-containing protein</fullName>
    </recommendedName>
</protein>
<keyword evidence="3" id="KW-1185">Reference proteome</keyword>
<dbReference type="Proteomes" id="UP000693672">
    <property type="component" value="Unassembled WGS sequence"/>
</dbReference>
<dbReference type="GO" id="GO:0008081">
    <property type="term" value="F:phosphoric diester hydrolase activity"/>
    <property type="evidence" value="ECO:0007669"/>
    <property type="project" value="InterPro"/>
</dbReference>
<name>A0A916NNV0_9BACL</name>
<evidence type="ECO:0000313" key="3">
    <source>
        <dbReference type="Proteomes" id="UP000693672"/>
    </source>
</evidence>
<dbReference type="PANTHER" id="PTHR46211">
    <property type="entry name" value="GLYCEROPHOSPHORYL DIESTER PHOSPHODIESTERASE"/>
    <property type="match status" value="1"/>
</dbReference>
<dbReference type="CDD" id="cd08566">
    <property type="entry name" value="GDPD_AtGDE_like"/>
    <property type="match status" value="1"/>
</dbReference>
<sequence length="283" mass="32560">MNRSQIAKKLQERKAAKNLLVAVHRGCSGGNIIENTIPAFEIALKYGGDIIEMDASKSTDGELYTIHDGQEQRLFFSKHNVQTLASEEIDQLHYRNRNSFEVKQKVQKLEAVLSHFKGNTLINLDRAWDCWDDVYELLDKLSMFDQVMLKSPVTDACLDTLERYEVPVMYIPIVKKDSELRRVLSRNIHTVAVEVIIGSEQSDFYNLEVIRELKDRNILVWLNAIRLHDKSTLTLGRDDDTSLLVGEDEGWGRLVDMGADIIQTDWPMQLSHYLRRRNAVASR</sequence>
<reference evidence="2" key="1">
    <citation type="submission" date="2021-06" db="EMBL/GenBank/DDBJ databases">
        <authorList>
            <person name="Criscuolo A."/>
        </authorList>
    </citation>
    <scope>NUCLEOTIDE SEQUENCE</scope>
    <source>
        <strain evidence="2">CIP111600</strain>
    </source>
</reference>
<dbReference type="EMBL" id="CAJVAS010000005">
    <property type="protein sequence ID" value="CAG7615185.1"/>
    <property type="molecule type" value="Genomic_DNA"/>
</dbReference>